<keyword evidence="4" id="KW-1185">Reference proteome</keyword>
<dbReference type="InterPro" id="IPR006016">
    <property type="entry name" value="UspA"/>
</dbReference>
<dbReference type="Pfam" id="PF00582">
    <property type="entry name" value="Usp"/>
    <property type="match status" value="2"/>
</dbReference>
<name>A0A364NWU9_9PROT</name>
<comment type="similarity">
    <text evidence="1">Belongs to the universal stress protein A family.</text>
</comment>
<evidence type="ECO:0000313" key="4">
    <source>
        <dbReference type="Proteomes" id="UP000251075"/>
    </source>
</evidence>
<dbReference type="Gene3D" id="3.40.50.12370">
    <property type="match status" value="1"/>
</dbReference>
<accession>A0A364NWU9</accession>
<gene>
    <name evidence="3" type="ORF">CU669_12675</name>
</gene>
<organism evidence="3 4">
    <name type="scientific">Paramagnetospirillum kuznetsovii</name>
    <dbReference type="NCBI Taxonomy" id="2053833"/>
    <lineage>
        <taxon>Bacteria</taxon>
        <taxon>Pseudomonadati</taxon>
        <taxon>Pseudomonadota</taxon>
        <taxon>Alphaproteobacteria</taxon>
        <taxon>Rhodospirillales</taxon>
        <taxon>Magnetospirillaceae</taxon>
        <taxon>Paramagnetospirillum</taxon>
    </lineage>
</organism>
<dbReference type="InterPro" id="IPR006015">
    <property type="entry name" value="Universal_stress_UspA"/>
</dbReference>
<sequence length="275" mass="29600">MAFKDILVHMDSTVQAGSRLDLALALAKRYQAHLIALNVRDRTLVPTRLTAQFGAEMDAILARGDAEAASAAKAMVEARAEAAQTSVEWRDVAGDLMDTVALHARYCDLVVVGQTVPDNADGRALPDSLVVAVGRPMLVVPHAGQFPSIGRRVLVAWNASREATRAVHDALPFLREAELVHVIAVNPEHGMAGHGDIPGADICQHLSRHGVKAVCEHIRSDDIAAGAMLLNRVADEDCDMIVMGGYGRSRLREMVLGGATRHLLEHMTVPILMSH</sequence>
<dbReference type="CDD" id="cd00293">
    <property type="entry name" value="USP-like"/>
    <property type="match status" value="1"/>
</dbReference>
<dbReference type="SUPFAM" id="SSF52402">
    <property type="entry name" value="Adenine nucleotide alpha hydrolases-like"/>
    <property type="match status" value="2"/>
</dbReference>
<evidence type="ECO:0000313" key="3">
    <source>
        <dbReference type="EMBL" id="RAU21542.1"/>
    </source>
</evidence>
<dbReference type="RefSeq" id="WP_112145232.1">
    <property type="nucleotide sequence ID" value="NZ_PGTO01000009.1"/>
</dbReference>
<dbReference type="PANTHER" id="PTHR46268:SF15">
    <property type="entry name" value="UNIVERSAL STRESS PROTEIN HP_0031"/>
    <property type="match status" value="1"/>
</dbReference>
<dbReference type="OrthoDB" id="9804721at2"/>
<dbReference type="Proteomes" id="UP000251075">
    <property type="component" value="Unassembled WGS sequence"/>
</dbReference>
<evidence type="ECO:0000256" key="1">
    <source>
        <dbReference type="ARBA" id="ARBA00008791"/>
    </source>
</evidence>
<dbReference type="PANTHER" id="PTHR46268">
    <property type="entry name" value="STRESS RESPONSE PROTEIN NHAX"/>
    <property type="match status" value="1"/>
</dbReference>
<comment type="caution">
    <text evidence="3">The sequence shown here is derived from an EMBL/GenBank/DDBJ whole genome shotgun (WGS) entry which is preliminary data.</text>
</comment>
<protein>
    <submittedName>
        <fullName evidence="3">Universal stress protein</fullName>
    </submittedName>
</protein>
<dbReference type="EMBL" id="PGTO01000009">
    <property type="protein sequence ID" value="RAU21542.1"/>
    <property type="molecule type" value="Genomic_DNA"/>
</dbReference>
<evidence type="ECO:0000259" key="2">
    <source>
        <dbReference type="Pfam" id="PF00582"/>
    </source>
</evidence>
<dbReference type="PRINTS" id="PR01438">
    <property type="entry name" value="UNVRSLSTRESS"/>
</dbReference>
<dbReference type="AlphaFoldDB" id="A0A364NWU9"/>
<feature type="domain" description="UspA" evidence="2">
    <location>
        <begin position="151"/>
        <end position="273"/>
    </location>
</feature>
<reference evidence="3 4" key="1">
    <citation type="submission" date="2017-11" db="EMBL/GenBank/DDBJ databases">
        <title>Draft genome sequence of magnetotactic bacterium Magnetospirillum kuznetsovii LBB-42.</title>
        <authorList>
            <person name="Grouzdev D.S."/>
            <person name="Rysina M.S."/>
            <person name="Baslerov R.V."/>
            <person name="Koziaeva V."/>
        </authorList>
    </citation>
    <scope>NUCLEOTIDE SEQUENCE [LARGE SCALE GENOMIC DNA]</scope>
    <source>
        <strain evidence="3 4">LBB-42</strain>
    </source>
</reference>
<feature type="domain" description="UspA" evidence="2">
    <location>
        <begin position="3"/>
        <end position="115"/>
    </location>
</feature>
<proteinExistence type="inferred from homology"/>